<evidence type="ECO:0000259" key="4">
    <source>
        <dbReference type="PROSITE" id="PS51063"/>
    </source>
</evidence>
<dbReference type="InterPro" id="IPR036388">
    <property type="entry name" value="WH-like_DNA-bd_sf"/>
</dbReference>
<keyword evidence="5" id="KW-1185">Reference proteome</keyword>
<accession>A0A8B6XAF4</accession>
<dbReference type="GO" id="GO:0005829">
    <property type="term" value="C:cytosol"/>
    <property type="evidence" value="ECO:0007669"/>
    <property type="project" value="TreeGrafter"/>
</dbReference>
<dbReference type="SUPFAM" id="SSF46785">
    <property type="entry name" value="Winged helix' DNA-binding domain"/>
    <property type="match status" value="1"/>
</dbReference>
<dbReference type="InterPro" id="IPR036390">
    <property type="entry name" value="WH_DNA-bd_sf"/>
</dbReference>
<dbReference type="Proteomes" id="UP000675920">
    <property type="component" value="Unplaced"/>
</dbReference>
<reference evidence="6" key="2">
    <citation type="journal article" date="2003" name="FEMS Microbiol. Rev.">
        <title>Phylogeny of the bacterial superfamily of Crp-Fnr transcription regulators: exploiting the metabolic spectrum by controlling alternative gene programs.</title>
        <authorList>
            <person name="Korner H."/>
            <person name="Sofia H.J."/>
            <person name="Zumft W.G."/>
        </authorList>
    </citation>
    <scope>NUCLEOTIDE SEQUENCE</scope>
</reference>
<sequence length="242" mass="26754">MSQTSSDETGARLSPGQYGHPRRRLIEELRGKRVVLGPRQIIAHEGDDTLNIHLLRGGWAFRFKSLEDGRRQILGFLMPGDLIGVFEPGAPMYPYGVETLNEVDLLTLPRQRLLDSAQQDASFALDLLWLAANERRQSEEGLLSVGRRSADERMAALILHVYARAVERDLADASGTVPFPVSQQHIADALGLSLVHTNKTLRRLLALGVYELSSGRLRVLDAAALGDIGLHREMAVSGRPMF</sequence>
<dbReference type="PANTHER" id="PTHR24567:SF75">
    <property type="entry name" value="FUMARATE AND NITRATE REDUCTION REGULATORY PROTEIN"/>
    <property type="match status" value="1"/>
</dbReference>
<dbReference type="SUPFAM" id="SSF51206">
    <property type="entry name" value="cAMP-binding domain-like"/>
    <property type="match status" value="1"/>
</dbReference>
<evidence type="ECO:0000256" key="1">
    <source>
        <dbReference type="ARBA" id="ARBA00023015"/>
    </source>
</evidence>
<dbReference type="PROSITE" id="PS51063">
    <property type="entry name" value="HTH_CRP_2"/>
    <property type="match status" value="1"/>
</dbReference>
<feature type="domain" description="HTH crp-type" evidence="4">
    <location>
        <begin position="148"/>
        <end position="223"/>
    </location>
</feature>
<dbReference type="InterPro" id="IPR012318">
    <property type="entry name" value="HTH_CRP"/>
</dbReference>
<dbReference type="Pfam" id="PF00027">
    <property type="entry name" value="cNMP_binding"/>
    <property type="match status" value="1"/>
</dbReference>
<dbReference type="SMART" id="SM00419">
    <property type="entry name" value="HTH_CRP"/>
    <property type="match status" value="1"/>
</dbReference>
<name>A0A8B6XAF4_9BURK</name>
<dbReference type="PANTHER" id="PTHR24567">
    <property type="entry name" value="CRP FAMILY TRANSCRIPTIONAL REGULATORY PROTEIN"/>
    <property type="match status" value="1"/>
</dbReference>
<dbReference type="Pfam" id="PF13545">
    <property type="entry name" value="HTH_Crp_2"/>
    <property type="match status" value="1"/>
</dbReference>
<evidence type="ECO:0000313" key="6">
    <source>
        <dbReference type="RefSeq" id="WP_084544634.1"/>
    </source>
</evidence>
<reference evidence="6" key="1">
    <citation type="journal article" date="2001" name="Adv. Microb. Physiol.">
        <title>Functional versatility in the CRP-FNR superfamily of transcription factors: FNR and FLP.</title>
        <authorList>
            <person name="Green J."/>
            <person name="Scott C."/>
            <person name="Guest J.R."/>
        </authorList>
    </citation>
    <scope>NUCLEOTIDE SEQUENCE</scope>
</reference>
<protein>
    <submittedName>
        <fullName evidence="6">Crp/Fnr family transcriptional regulator</fullName>
    </submittedName>
</protein>
<evidence type="ECO:0000256" key="3">
    <source>
        <dbReference type="ARBA" id="ARBA00023163"/>
    </source>
</evidence>
<dbReference type="Gene3D" id="2.60.120.10">
    <property type="entry name" value="Jelly Rolls"/>
    <property type="match status" value="1"/>
</dbReference>
<proteinExistence type="predicted"/>
<dbReference type="RefSeq" id="WP_084544634.1">
    <property type="nucleotide sequence ID" value="NZ_AXWS01000007.1"/>
</dbReference>
<dbReference type="CDD" id="cd00038">
    <property type="entry name" value="CAP_ED"/>
    <property type="match status" value="1"/>
</dbReference>
<evidence type="ECO:0000313" key="5">
    <source>
        <dbReference type="Proteomes" id="UP000675920"/>
    </source>
</evidence>
<keyword evidence="3" id="KW-0804">Transcription</keyword>
<dbReference type="GO" id="GO:0003677">
    <property type="term" value="F:DNA binding"/>
    <property type="evidence" value="ECO:0007669"/>
    <property type="project" value="UniProtKB-KW"/>
</dbReference>
<dbReference type="InterPro" id="IPR000595">
    <property type="entry name" value="cNMP-bd_dom"/>
</dbReference>
<organism evidence="5 6">
    <name type="scientific">Derxia gummosa DSM 723</name>
    <dbReference type="NCBI Taxonomy" id="1121388"/>
    <lineage>
        <taxon>Bacteria</taxon>
        <taxon>Pseudomonadati</taxon>
        <taxon>Pseudomonadota</taxon>
        <taxon>Betaproteobacteria</taxon>
        <taxon>Burkholderiales</taxon>
        <taxon>Alcaligenaceae</taxon>
        <taxon>Derxia</taxon>
    </lineage>
</organism>
<dbReference type="InterPro" id="IPR018490">
    <property type="entry name" value="cNMP-bd_dom_sf"/>
</dbReference>
<dbReference type="Gene3D" id="1.10.10.10">
    <property type="entry name" value="Winged helix-like DNA-binding domain superfamily/Winged helix DNA-binding domain"/>
    <property type="match status" value="1"/>
</dbReference>
<dbReference type="OrthoDB" id="7643467at2"/>
<dbReference type="InterPro" id="IPR014710">
    <property type="entry name" value="RmlC-like_jellyroll"/>
</dbReference>
<dbReference type="InterPro" id="IPR050397">
    <property type="entry name" value="Env_Response_Regulators"/>
</dbReference>
<evidence type="ECO:0000256" key="2">
    <source>
        <dbReference type="ARBA" id="ARBA00023125"/>
    </source>
</evidence>
<dbReference type="AlphaFoldDB" id="A0A8B6XAF4"/>
<reference evidence="6" key="3">
    <citation type="submission" date="2025-08" db="UniProtKB">
        <authorList>
            <consortium name="RefSeq"/>
        </authorList>
    </citation>
    <scope>IDENTIFICATION</scope>
</reference>
<keyword evidence="2" id="KW-0238">DNA-binding</keyword>
<keyword evidence="1" id="KW-0805">Transcription regulation</keyword>
<dbReference type="GO" id="GO:0003700">
    <property type="term" value="F:DNA-binding transcription factor activity"/>
    <property type="evidence" value="ECO:0007669"/>
    <property type="project" value="TreeGrafter"/>
</dbReference>